<dbReference type="EMBL" id="JAAZSQ010000010">
    <property type="protein sequence ID" value="NKX55260.1"/>
    <property type="molecule type" value="Genomic_DNA"/>
</dbReference>
<dbReference type="RefSeq" id="WP_168486617.1">
    <property type="nucleotide sequence ID" value="NZ_JAAZSQ010000010.1"/>
</dbReference>
<evidence type="ECO:0000259" key="1">
    <source>
        <dbReference type="PROSITE" id="PS51186"/>
    </source>
</evidence>
<dbReference type="Proteomes" id="UP000544090">
    <property type="component" value="Unassembled WGS sequence"/>
</dbReference>
<gene>
    <name evidence="2" type="ORF">HGG74_12030</name>
</gene>
<sequence length="175" mass="20384">MDTRLHTKRLTLLRPVPEDLEDIFRILSDRRNIPADWPDAVCWREEAEGLFQRWDRQWEEYDAGCYTVRLRGRDRTIGFAGIAHIRWAGRAVLQLHCLLDHRARGRGYGREAATAVVEQANEYFELPPVLARVRPEEAAAVHVLRTLGFERNPEQGGEGTGSYEDRYVLNWDRQL</sequence>
<keyword evidence="2" id="KW-0808">Transferase</keyword>
<dbReference type="SUPFAM" id="SSF55729">
    <property type="entry name" value="Acyl-CoA N-acyltransferases (Nat)"/>
    <property type="match status" value="1"/>
</dbReference>
<dbReference type="InterPro" id="IPR051531">
    <property type="entry name" value="N-acetyltransferase"/>
</dbReference>
<protein>
    <submittedName>
        <fullName evidence="2">GNAT family N-acetyltransferase</fullName>
    </submittedName>
</protein>
<evidence type="ECO:0000313" key="3">
    <source>
        <dbReference type="Proteomes" id="UP000544090"/>
    </source>
</evidence>
<keyword evidence="3" id="KW-1185">Reference proteome</keyword>
<proteinExistence type="predicted"/>
<dbReference type="AlphaFoldDB" id="A0A7X6HF77"/>
<dbReference type="Pfam" id="PF13302">
    <property type="entry name" value="Acetyltransf_3"/>
    <property type="match status" value="1"/>
</dbReference>
<dbReference type="PANTHER" id="PTHR43792">
    <property type="entry name" value="GNAT FAMILY, PUTATIVE (AFU_ORTHOLOGUE AFUA_3G00765)-RELATED-RELATED"/>
    <property type="match status" value="1"/>
</dbReference>
<feature type="domain" description="N-acetyltransferase" evidence="1">
    <location>
        <begin position="11"/>
        <end position="170"/>
    </location>
</feature>
<reference evidence="2 3" key="1">
    <citation type="submission" date="2020-04" db="EMBL/GenBank/DDBJ databases">
        <title>Arthrobacter sp. nov.</title>
        <authorList>
            <person name="Liu S."/>
        </authorList>
    </citation>
    <scope>NUCLEOTIDE SEQUENCE [LARGE SCALE GENOMIC DNA]</scope>
    <source>
        <strain evidence="2 3">E918</strain>
    </source>
</reference>
<dbReference type="PANTHER" id="PTHR43792:SF1">
    <property type="entry name" value="N-ACETYLTRANSFERASE DOMAIN-CONTAINING PROTEIN"/>
    <property type="match status" value="1"/>
</dbReference>
<name>A0A7X6HF77_9MICC</name>
<accession>A0A7X6HF77</accession>
<dbReference type="InterPro" id="IPR016181">
    <property type="entry name" value="Acyl_CoA_acyltransferase"/>
</dbReference>
<dbReference type="GO" id="GO:0016747">
    <property type="term" value="F:acyltransferase activity, transferring groups other than amino-acyl groups"/>
    <property type="evidence" value="ECO:0007669"/>
    <property type="project" value="InterPro"/>
</dbReference>
<evidence type="ECO:0000313" key="2">
    <source>
        <dbReference type="EMBL" id="NKX55260.1"/>
    </source>
</evidence>
<dbReference type="InterPro" id="IPR000182">
    <property type="entry name" value="GNAT_dom"/>
</dbReference>
<dbReference type="Gene3D" id="3.40.630.30">
    <property type="match status" value="1"/>
</dbReference>
<organism evidence="2 3">
    <name type="scientific">Arthrobacter mobilis</name>
    <dbReference type="NCBI Taxonomy" id="2724944"/>
    <lineage>
        <taxon>Bacteria</taxon>
        <taxon>Bacillati</taxon>
        <taxon>Actinomycetota</taxon>
        <taxon>Actinomycetes</taxon>
        <taxon>Micrococcales</taxon>
        <taxon>Micrococcaceae</taxon>
        <taxon>Arthrobacter</taxon>
    </lineage>
</organism>
<comment type="caution">
    <text evidence="2">The sequence shown here is derived from an EMBL/GenBank/DDBJ whole genome shotgun (WGS) entry which is preliminary data.</text>
</comment>
<dbReference type="PROSITE" id="PS51186">
    <property type="entry name" value="GNAT"/>
    <property type="match status" value="1"/>
</dbReference>